<dbReference type="InterPro" id="IPR023296">
    <property type="entry name" value="Glyco_hydro_beta-prop_sf"/>
</dbReference>
<gene>
    <name evidence="4" type="ORF">EJD98_03275</name>
</gene>
<reference evidence="4 5" key="1">
    <citation type="submission" date="2018-12" db="EMBL/GenBank/DDBJ databases">
        <title>Draft genome sequences of Mycolicibacterium peregrinum isolated from a pig with lymphadenitis and from soil on the same Japanese pig farm.</title>
        <authorList>
            <person name="Komatsu T."/>
            <person name="Ohya K."/>
            <person name="Sawai K."/>
            <person name="Odoi J.O."/>
            <person name="Otsu K."/>
            <person name="Ota A."/>
            <person name="Ito T."/>
            <person name="Kawai M."/>
            <person name="Maruyama F."/>
        </authorList>
    </citation>
    <scope>NUCLEOTIDE SEQUENCE [LARGE SCALE GENOMIC DNA]</scope>
    <source>
        <strain evidence="4 5">138</strain>
    </source>
</reference>
<dbReference type="CDD" id="cd18613">
    <property type="entry name" value="GH130"/>
    <property type="match status" value="1"/>
</dbReference>
<proteinExistence type="inferred from homology"/>
<dbReference type="PANTHER" id="PTHR34106:SF4">
    <property type="entry name" value="BLL5143 PROTEIN"/>
    <property type="match status" value="1"/>
</dbReference>
<evidence type="ECO:0000313" key="4">
    <source>
        <dbReference type="EMBL" id="TGB46906.1"/>
    </source>
</evidence>
<dbReference type="Proteomes" id="UP000297792">
    <property type="component" value="Unassembled WGS sequence"/>
</dbReference>
<dbReference type="GO" id="GO:0016757">
    <property type="term" value="F:glycosyltransferase activity"/>
    <property type="evidence" value="ECO:0007669"/>
    <property type="project" value="UniProtKB-KW"/>
</dbReference>
<evidence type="ECO:0000256" key="1">
    <source>
        <dbReference type="ARBA" id="ARBA00022676"/>
    </source>
</evidence>
<comment type="caution">
    <text evidence="4">The sequence shown here is derived from an EMBL/GenBank/DDBJ whole genome shotgun (WGS) entry which is preliminary data.</text>
</comment>
<dbReference type="Gene3D" id="2.115.10.20">
    <property type="entry name" value="Glycosyl hydrolase domain, family 43"/>
    <property type="match status" value="1"/>
</dbReference>
<organism evidence="4 5">
    <name type="scientific">Mycolicibacterium peregrinum</name>
    <name type="common">Mycobacterium peregrinum</name>
    <dbReference type="NCBI Taxonomy" id="43304"/>
    <lineage>
        <taxon>Bacteria</taxon>
        <taxon>Bacillati</taxon>
        <taxon>Actinomycetota</taxon>
        <taxon>Actinomycetes</taxon>
        <taxon>Mycobacteriales</taxon>
        <taxon>Mycobacteriaceae</taxon>
        <taxon>Mycolicibacterium</taxon>
    </lineage>
</organism>
<protein>
    <submittedName>
        <fullName evidence="4">Glycosidase</fullName>
    </submittedName>
</protein>
<keyword evidence="4" id="KW-0378">Hydrolase</keyword>
<keyword evidence="5" id="KW-1185">Reference proteome</keyword>
<keyword evidence="1" id="KW-0328">Glycosyltransferase</keyword>
<dbReference type="GO" id="GO:0016798">
    <property type="term" value="F:hydrolase activity, acting on glycosyl bonds"/>
    <property type="evidence" value="ECO:0007669"/>
    <property type="project" value="UniProtKB-KW"/>
</dbReference>
<keyword evidence="4" id="KW-0326">Glycosidase</keyword>
<evidence type="ECO:0000256" key="2">
    <source>
        <dbReference type="ARBA" id="ARBA00022679"/>
    </source>
</evidence>
<evidence type="ECO:0000313" key="5">
    <source>
        <dbReference type="Proteomes" id="UP000297792"/>
    </source>
</evidence>
<dbReference type="SUPFAM" id="SSF75005">
    <property type="entry name" value="Arabinanase/levansucrase/invertase"/>
    <property type="match status" value="1"/>
</dbReference>
<keyword evidence="2" id="KW-0808">Transferase</keyword>
<dbReference type="RefSeq" id="WP_135359544.1">
    <property type="nucleotide sequence ID" value="NZ_JBLVUM010000002.1"/>
</dbReference>
<name>A0A4Z0HS85_MYCPR</name>
<dbReference type="PANTHER" id="PTHR34106">
    <property type="entry name" value="GLYCOSIDASE"/>
    <property type="match status" value="1"/>
</dbReference>
<evidence type="ECO:0000256" key="3">
    <source>
        <dbReference type="ARBA" id="ARBA00024356"/>
    </source>
</evidence>
<dbReference type="EMBL" id="RWKA01000002">
    <property type="protein sequence ID" value="TGB46906.1"/>
    <property type="molecule type" value="Genomic_DNA"/>
</dbReference>
<sequence>MTSIRPIAHTRSPLWLRADRSRVVTQLFVPGQEGFEHQESRAGKVLGRILDLDEAQVQATLDDVLLRYGDRHRGLIETFRRHAAELADRLASGSNLSESRMLLLGAVFTNEYAIEGAALCNPSIVVHPDQSGTTTGSVRFVMSVRGIGEGHRSSIGFRTGTVDDAGGVSVDDPVPFASVGQPVPTLLDADVFRSELAWLHGGGEASDYVLDALGDRFTRADLDERLEQLQRHRSTRRHAPATIASIRAIADRAYGIEFSGDTALSERVLWPATSAEAAGMEDARFVRFVDDDGSVRFYATYTAYSGSHISQQLLATTDFRSFTSVPMVGRAAANKGLALFPRRIRGRFAAMSRSDRESNTVAYSDHPAVWTSSSPCQQPAQPWEALQLGNCGPPIETEDGWLVLTHGVGPMRTYRIGAILLDLDDPTRILGRLTEPLLSAADDERDGYVPNVVYSCGALVHADNVVLPFGVGDAAIRIATVPLPELLGALRP</sequence>
<dbReference type="Pfam" id="PF04041">
    <property type="entry name" value="Glyco_hydro_130"/>
    <property type="match status" value="1"/>
</dbReference>
<dbReference type="AlphaFoldDB" id="A0A4Z0HS85"/>
<dbReference type="InterPro" id="IPR007184">
    <property type="entry name" value="Mannoside_phosphorylase"/>
</dbReference>
<comment type="similarity">
    <text evidence="3">Belongs to the glycosyl hydrolase 130 family.</text>
</comment>
<accession>A0A4Z0HS85</accession>